<protein>
    <submittedName>
        <fullName evidence="2">Uncharacterized protein</fullName>
    </submittedName>
</protein>
<dbReference type="EMBL" id="VSWC01000015">
    <property type="protein sequence ID" value="KAA1112950.1"/>
    <property type="molecule type" value="Genomic_DNA"/>
</dbReference>
<organism evidence="2 3">
    <name type="scientific">Puccinia graminis f. sp. tritici</name>
    <dbReference type="NCBI Taxonomy" id="56615"/>
    <lineage>
        <taxon>Eukaryota</taxon>
        <taxon>Fungi</taxon>
        <taxon>Dikarya</taxon>
        <taxon>Basidiomycota</taxon>
        <taxon>Pucciniomycotina</taxon>
        <taxon>Pucciniomycetes</taxon>
        <taxon>Pucciniales</taxon>
        <taxon>Pucciniaceae</taxon>
        <taxon>Puccinia</taxon>
    </lineage>
</organism>
<keyword evidence="3" id="KW-1185">Reference proteome</keyword>
<reference evidence="2 3" key="1">
    <citation type="submission" date="2019-05" db="EMBL/GenBank/DDBJ databases">
        <title>Emergence of the Ug99 lineage of the wheat stem rust pathogen through somatic hybridization.</title>
        <authorList>
            <person name="Li F."/>
            <person name="Upadhyaya N.M."/>
            <person name="Sperschneider J."/>
            <person name="Matny O."/>
            <person name="Nguyen-Phuc H."/>
            <person name="Mago R."/>
            <person name="Raley C."/>
            <person name="Miller M.E."/>
            <person name="Silverstein K.A.T."/>
            <person name="Henningsen E."/>
            <person name="Hirsch C.D."/>
            <person name="Visser B."/>
            <person name="Pretorius Z.A."/>
            <person name="Steffenson B.J."/>
            <person name="Schwessinger B."/>
            <person name="Dodds P.N."/>
            <person name="Figueroa M."/>
        </authorList>
    </citation>
    <scope>NUCLEOTIDE SEQUENCE [LARGE SCALE GENOMIC DNA]</scope>
    <source>
        <strain evidence="2">21-0</strain>
    </source>
</reference>
<keyword evidence="1" id="KW-0472">Membrane</keyword>
<evidence type="ECO:0000313" key="2">
    <source>
        <dbReference type="EMBL" id="KAA1112950.1"/>
    </source>
</evidence>
<evidence type="ECO:0000256" key="1">
    <source>
        <dbReference type="SAM" id="Phobius"/>
    </source>
</evidence>
<sequence length="126" mass="13637">MGILRHSSGTNAADRSNFVSTLLSFIHLITLLNSIQLTQTTHSITGVPPPSYFISTPFALLIALSHFIGVPPPSYFISTPFALLIALSHFIGVPPPSYFISTPFALLIALSHFIGVCRPGFESIRL</sequence>
<comment type="caution">
    <text evidence="2">The sequence shown here is derived from an EMBL/GenBank/DDBJ whole genome shotgun (WGS) entry which is preliminary data.</text>
</comment>
<name>A0A5B0QIM0_PUCGR</name>
<evidence type="ECO:0000313" key="3">
    <source>
        <dbReference type="Proteomes" id="UP000324748"/>
    </source>
</evidence>
<feature type="transmembrane region" description="Helical" evidence="1">
    <location>
        <begin position="75"/>
        <end position="92"/>
    </location>
</feature>
<dbReference type="AlphaFoldDB" id="A0A5B0QIM0"/>
<feature type="transmembrane region" description="Helical" evidence="1">
    <location>
        <begin position="51"/>
        <end position="68"/>
    </location>
</feature>
<accession>A0A5B0QIM0</accession>
<feature type="transmembrane region" description="Helical" evidence="1">
    <location>
        <begin position="98"/>
        <end position="117"/>
    </location>
</feature>
<keyword evidence="1" id="KW-0812">Transmembrane</keyword>
<feature type="transmembrane region" description="Helical" evidence="1">
    <location>
        <begin position="21"/>
        <end position="39"/>
    </location>
</feature>
<proteinExistence type="predicted"/>
<keyword evidence="1" id="KW-1133">Transmembrane helix</keyword>
<dbReference type="Proteomes" id="UP000324748">
    <property type="component" value="Unassembled WGS sequence"/>
</dbReference>
<gene>
    <name evidence="2" type="ORF">PGT21_016475</name>
</gene>